<evidence type="ECO:0000256" key="4">
    <source>
        <dbReference type="ARBA" id="ARBA00022692"/>
    </source>
</evidence>
<comment type="similarity">
    <text evidence="2">Belongs to the polysaccharide synthase family.</text>
</comment>
<feature type="transmembrane region" description="Helical" evidence="7">
    <location>
        <begin position="42"/>
        <end position="66"/>
    </location>
</feature>
<evidence type="ECO:0000256" key="3">
    <source>
        <dbReference type="ARBA" id="ARBA00022475"/>
    </source>
</evidence>
<feature type="transmembrane region" description="Helical" evidence="7">
    <location>
        <begin position="379"/>
        <end position="399"/>
    </location>
</feature>
<dbReference type="InterPro" id="IPR050833">
    <property type="entry name" value="Poly_Biosynth_Transport"/>
</dbReference>
<keyword evidence="5 7" id="KW-1133">Transmembrane helix</keyword>
<feature type="transmembrane region" description="Helical" evidence="7">
    <location>
        <begin position="353"/>
        <end position="372"/>
    </location>
</feature>
<dbReference type="OrthoDB" id="9770347at2"/>
<dbReference type="Pfam" id="PF13440">
    <property type="entry name" value="Polysacc_synt_3"/>
    <property type="match status" value="1"/>
</dbReference>
<sequence length="475" mass="53712">MSDISIKKAAVINFISRYSNIFVQLIINSILARLLTPDDYGVVAVINVFISFFTIIADMGIGPAIIQNKDLNKKQISDIFIFTIFTGIVIAVGFALFSYPISIFYNNTVYISLGRILAIGIFFNILNIVPNALLLKNKQFKSLGIRTVIITVVGGIITIVIALGGAKYYALVINSILVAVLTFIFNIYYSNMKIYYSFSIDSIKVIKDFSSYQFGFNFINYFSRNTDNLLIGKVLGEVPLGYYDKAYKLMLYPVQNLTHVITPVLHPILSDYQSDRDYIYETYMKIVKILSLVGIFFTVFCFFASNEIILIMFGKQWSNSIIAFKILSLSIWPQMVTSSTGVIFQSLNATKQLFVTGLITTAVNVMLIVTGLCMGKIEYVAMGVVISYILSFLISYFILIKKVFNKSLFKYILSFRNDIIVLLIVALGLAITNIKINNILISVIYKFVVSCIFYIIALFITKEYKSLIYIIKREK</sequence>
<organism evidence="8 9">
    <name type="scientific">Clostridium disporicum</name>
    <dbReference type="NCBI Taxonomy" id="84024"/>
    <lineage>
        <taxon>Bacteria</taxon>
        <taxon>Bacillati</taxon>
        <taxon>Bacillota</taxon>
        <taxon>Clostridia</taxon>
        <taxon>Eubacteriales</taxon>
        <taxon>Clostridiaceae</taxon>
        <taxon>Clostridium</taxon>
    </lineage>
</organism>
<feature type="transmembrane region" description="Helical" evidence="7">
    <location>
        <begin position="168"/>
        <end position="189"/>
    </location>
</feature>
<feature type="transmembrane region" description="Helical" evidence="7">
    <location>
        <begin position="78"/>
        <end position="101"/>
    </location>
</feature>
<dbReference type="PANTHER" id="PTHR30250">
    <property type="entry name" value="PST FAMILY PREDICTED COLANIC ACID TRANSPORTER"/>
    <property type="match status" value="1"/>
</dbReference>
<evidence type="ECO:0000313" key="8">
    <source>
        <dbReference type="EMBL" id="CUO42784.1"/>
    </source>
</evidence>
<name>A0A174EYA8_9CLOT</name>
<feature type="transmembrane region" description="Helical" evidence="7">
    <location>
        <begin position="443"/>
        <end position="460"/>
    </location>
</feature>
<evidence type="ECO:0000256" key="7">
    <source>
        <dbReference type="SAM" id="Phobius"/>
    </source>
</evidence>
<dbReference type="CDD" id="cd13127">
    <property type="entry name" value="MATE_tuaB_like"/>
    <property type="match status" value="1"/>
</dbReference>
<evidence type="ECO:0000256" key="6">
    <source>
        <dbReference type="ARBA" id="ARBA00023136"/>
    </source>
</evidence>
<dbReference type="RefSeq" id="WP_055265320.1">
    <property type="nucleotide sequence ID" value="NZ_CABIXQ010000009.1"/>
</dbReference>
<keyword evidence="4 7" id="KW-0812">Transmembrane</keyword>
<dbReference type="AlphaFoldDB" id="A0A174EYA8"/>
<accession>A0A174EYA8</accession>
<dbReference type="PANTHER" id="PTHR30250:SF10">
    <property type="entry name" value="LIPOPOLYSACCHARIDE BIOSYNTHESIS PROTEIN WZXC"/>
    <property type="match status" value="1"/>
</dbReference>
<feature type="transmembrane region" description="Helical" evidence="7">
    <location>
        <begin position="289"/>
        <end position="314"/>
    </location>
</feature>
<comment type="subcellular location">
    <subcellularLocation>
        <location evidence="1">Cell membrane</location>
        <topology evidence="1">Multi-pass membrane protein</topology>
    </subcellularLocation>
</comment>
<feature type="transmembrane region" description="Helical" evidence="7">
    <location>
        <begin position="143"/>
        <end position="162"/>
    </location>
</feature>
<feature type="transmembrane region" description="Helical" evidence="7">
    <location>
        <begin position="21"/>
        <end position="36"/>
    </location>
</feature>
<feature type="transmembrane region" description="Helical" evidence="7">
    <location>
        <begin position="326"/>
        <end position="347"/>
    </location>
</feature>
<keyword evidence="6 7" id="KW-0472">Membrane</keyword>
<keyword evidence="3" id="KW-1003">Cell membrane</keyword>
<gene>
    <name evidence="8" type="primary">wzxC</name>
    <name evidence="8" type="ORF">ERS852471_01545</name>
</gene>
<proteinExistence type="inferred from homology"/>
<dbReference type="Proteomes" id="UP000095594">
    <property type="component" value="Unassembled WGS sequence"/>
</dbReference>
<protein>
    <submittedName>
        <fullName evidence="8">Polysaccharide biosynthesis protein</fullName>
    </submittedName>
</protein>
<evidence type="ECO:0000256" key="5">
    <source>
        <dbReference type="ARBA" id="ARBA00022989"/>
    </source>
</evidence>
<reference evidence="8 9" key="1">
    <citation type="submission" date="2015-09" db="EMBL/GenBank/DDBJ databases">
        <authorList>
            <consortium name="Pathogen Informatics"/>
        </authorList>
    </citation>
    <scope>NUCLEOTIDE SEQUENCE [LARGE SCALE GENOMIC DNA]</scope>
    <source>
        <strain evidence="8 9">2789STDY5834856</strain>
    </source>
</reference>
<evidence type="ECO:0000313" key="9">
    <source>
        <dbReference type="Proteomes" id="UP000095594"/>
    </source>
</evidence>
<feature type="transmembrane region" description="Helical" evidence="7">
    <location>
        <begin position="113"/>
        <end position="134"/>
    </location>
</feature>
<dbReference type="GO" id="GO:0005886">
    <property type="term" value="C:plasma membrane"/>
    <property type="evidence" value="ECO:0007669"/>
    <property type="project" value="UniProtKB-SubCell"/>
</dbReference>
<feature type="transmembrane region" description="Helical" evidence="7">
    <location>
        <begin position="419"/>
        <end position="436"/>
    </location>
</feature>
<evidence type="ECO:0000256" key="2">
    <source>
        <dbReference type="ARBA" id="ARBA00007430"/>
    </source>
</evidence>
<evidence type="ECO:0000256" key="1">
    <source>
        <dbReference type="ARBA" id="ARBA00004651"/>
    </source>
</evidence>
<dbReference type="EMBL" id="CYZX01000009">
    <property type="protein sequence ID" value="CUO42784.1"/>
    <property type="molecule type" value="Genomic_DNA"/>
</dbReference>